<evidence type="ECO:0000313" key="6">
    <source>
        <dbReference type="Proteomes" id="UP000290289"/>
    </source>
</evidence>
<dbReference type="InterPro" id="IPR002401">
    <property type="entry name" value="Cyt_P450_E_grp-I"/>
</dbReference>
<dbReference type="Gene3D" id="1.10.630.10">
    <property type="entry name" value="Cytochrome P450"/>
    <property type="match status" value="1"/>
</dbReference>
<dbReference type="Pfam" id="PF00067">
    <property type="entry name" value="p450"/>
    <property type="match status" value="1"/>
</dbReference>
<dbReference type="PRINTS" id="PR00463">
    <property type="entry name" value="EP450I"/>
</dbReference>
<keyword evidence="3" id="KW-0408">Iron</keyword>
<evidence type="ECO:0000256" key="1">
    <source>
        <dbReference type="ARBA" id="ARBA00010617"/>
    </source>
</evidence>
<comment type="similarity">
    <text evidence="1">Belongs to the cytochrome P450 family.</text>
</comment>
<comment type="caution">
    <text evidence="5">The sequence shown here is derived from an EMBL/GenBank/DDBJ whole genome shotgun (WGS) entry which is preliminary data.</text>
</comment>
<name>A0A498I888_MALDO</name>
<dbReference type="InterPro" id="IPR036396">
    <property type="entry name" value="Cyt_P450_sf"/>
</dbReference>
<dbReference type="PANTHER" id="PTHR47955:SF15">
    <property type="entry name" value="CYTOCHROME P450 71A2-LIKE"/>
    <property type="match status" value="1"/>
</dbReference>
<keyword evidence="2" id="KW-0479">Metal-binding</keyword>
<sequence length="126" mass="14309">MPIQWRLARVDITSSHATTSSITSAQDCGPRCGNRCYKIKVKIHVMINEWQIGRDPKLYEQPEEFESERFLNSEIDYKENDFQLIPFGAGRRPGGASGEDFDMTESTGLTTHKKDPLRAVAIPYLC</sequence>
<dbReference type="GO" id="GO:0016705">
    <property type="term" value="F:oxidoreductase activity, acting on paired donors, with incorporation or reduction of molecular oxygen"/>
    <property type="evidence" value="ECO:0007669"/>
    <property type="project" value="InterPro"/>
</dbReference>
<dbReference type="GO" id="GO:0020037">
    <property type="term" value="F:heme binding"/>
    <property type="evidence" value="ECO:0007669"/>
    <property type="project" value="InterPro"/>
</dbReference>
<dbReference type="GO" id="GO:0004497">
    <property type="term" value="F:monooxygenase activity"/>
    <property type="evidence" value="ECO:0007669"/>
    <property type="project" value="InterPro"/>
</dbReference>
<protein>
    <submittedName>
        <fullName evidence="5">Uncharacterized protein</fullName>
    </submittedName>
</protein>
<feature type="region of interest" description="Disordered" evidence="4">
    <location>
        <begin position="88"/>
        <end position="109"/>
    </location>
</feature>
<evidence type="ECO:0000256" key="2">
    <source>
        <dbReference type="ARBA" id="ARBA00022723"/>
    </source>
</evidence>
<dbReference type="AlphaFoldDB" id="A0A498I888"/>
<gene>
    <name evidence="5" type="ORF">DVH24_039702</name>
</gene>
<organism evidence="5 6">
    <name type="scientific">Malus domestica</name>
    <name type="common">Apple</name>
    <name type="synonym">Pyrus malus</name>
    <dbReference type="NCBI Taxonomy" id="3750"/>
    <lineage>
        <taxon>Eukaryota</taxon>
        <taxon>Viridiplantae</taxon>
        <taxon>Streptophyta</taxon>
        <taxon>Embryophyta</taxon>
        <taxon>Tracheophyta</taxon>
        <taxon>Spermatophyta</taxon>
        <taxon>Magnoliopsida</taxon>
        <taxon>eudicotyledons</taxon>
        <taxon>Gunneridae</taxon>
        <taxon>Pentapetalae</taxon>
        <taxon>rosids</taxon>
        <taxon>fabids</taxon>
        <taxon>Rosales</taxon>
        <taxon>Rosaceae</taxon>
        <taxon>Amygdaloideae</taxon>
        <taxon>Maleae</taxon>
        <taxon>Malus</taxon>
    </lineage>
</organism>
<proteinExistence type="inferred from homology"/>
<keyword evidence="6" id="KW-1185">Reference proteome</keyword>
<dbReference type="EMBL" id="RDQH01000340">
    <property type="protein sequence ID" value="RXH77731.1"/>
    <property type="molecule type" value="Genomic_DNA"/>
</dbReference>
<dbReference type="Proteomes" id="UP000290289">
    <property type="component" value="Chromosome 14"/>
</dbReference>
<evidence type="ECO:0000256" key="4">
    <source>
        <dbReference type="SAM" id="MobiDB-lite"/>
    </source>
</evidence>
<dbReference type="SUPFAM" id="SSF48264">
    <property type="entry name" value="Cytochrome P450"/>
    <property type="match status" value="1"/>
</dbReference>
<dbReference type="InterPro" id="IPR001128">
    <property type="entry name" value="Cyt_P450"/>
</dbReference>
<dbReference type="GO" id="GO:0005506">
    <property type="term" value="F:iron ion binding"/>
    <property type="evidence" value="ECO:0007669"/>
    <property type="project" value="InterPro"/>
</dbReference>
<evidence type="ECO:0000313" key="5">
    <source>
        <dbReference type="EMBL" id="RXH77731.1"/>
    </source>
</evidence>
<reference evidence="5 6" key="1">
    <citation type="submission" date="2018-10" db="EMBL/GenBank/DDBJ databases">
        <title>A high-quality apple genome assembly.</title>
        <authorList>
            <person name="Hu J."/>
        </authorList>
    </citation>
    <scope>NUCLEOTIDE SEQUENCE [LARGE SCALE GENOMIC DNA]</scope>
    <source>
        <strain evidence="6">cv. HFTH1</strain>
        <tissue evidence="5">Young leaf</tissue>
    </source>
</reference>
<dbReference type="PANTHER" id="PTHR47955">
    <property type="entry name" value="CYTOCHROME P450 FAMILY 71 PROTEIN"/>
    <property type="match status" value="1"/>
</dbReference>
<evidence type="ECO:0000256" key="3">
    <source>
        <dbReference type="ARBA" id="ARBA00023004"/>
    </source>
</evidence>
<accession>A0A498I888</accession>